<name>A0A8S5PY06_9CAUD</name>
<evidence type="ECO:0000313" key="1">
    <source>
        <dbReference type="EMBL" id="DAE11640.1"/>
    </source>
</evidence>
<sequence length="72" mass="8716">MCKNQQIYAVNKKNVQICSWHKHYYILYLYVPRIRFYVNFYENGSKKIGANFKKNFSAILGTQVQRIRNTYT</sequence>
<organism evidence="1">
    <name type="scientific">Siphoviridae sp. ct2vX3</name>
    <dbReference type="NCBI Taxonomy" id="2825318"/>
    <lineage>
        <taxon>Viruses</taxon>
        <taxon>Duplodnaviria</taxon>
        <taxon>Heunggongvirae</taxon>
        <taxon>Uroviricota</taxon>
        <taxon>Caudoviricetes</taxon>
    </lineage>
</organism>
<accession>A0A8S5PY06</accession>
<reference evidence="1" key="1">
    <citation type="journal article" date="2021" name="Proc. Natl. Acad. Sci. U.S.A.">
        <title>A Catalog of Tens of Thousands of Viruses from Human Metagenomes Reveals Hidden Associations with Chronic Diseases.</title>
        <authorList>
            <person name="Tisza M.J."/>
            <person name="Buck C.B."/>
        </authorList>
    </citation>
    <scope>NUCLEOTIDE SEQUENCE</scope>
    <source>
        <strain evidence="1">Ct2vX3</strain>
    </source>
</reference>
<dbReference type="EMBL" id="BK015535">
    <property type="protein sequence ID" value="DAE11640.1"/>
    <property type="molecule type" value="Genomic_DNA"/>
</dbReference>
<proteinExistence type="predicted"/>
<protein>
    <submittedName>
        <fullName evidence="1">Uncharacterized protein</fullName>
    </submittedName>
</protein>